<feature type="transmembrane region" description="Helical" evidence="11">
    <location>
        <begin position="517"/>
        <end position="540"/>
    </location>
</feature>
<feature type="transmembrane region" description="Helical" evidence="11">
    <location>
        <begin position="1296"/>
        <end position="1314"/>
    </location>
</feature>
<dbReference type="SUPFAM" id="SSF103473">
    <property type="entry name" value="MFS general substrate transporter"/>
    <property type="match status" value="1"/>
</dbReference>
<dbReference type="EC" id="2.4.1.34" evidence="3"/>
<feature type="transmembrane region" description="Helical" evidence="11">
    <location>
        <begin position="290"/>
        <end position="309"/>
    </location>
</feature>
<feature type="transmembrane region" description="Helical" evidence="11">
    <location>
        <begin position="1453"/>
        <end position="1472"/>
    </location>
</feature>
<comment type="subcellular location">
    <subcellularLocation>
        <location evidence="1">Membrane</location>
        <topology evidence="1">Multi-pass membrane protein</topology>
    </subcellularLocation>
</comment>
<feature type="transmembrane region" description="Helical" evidence="11">
    <location>
        <begin position="1631"/>
        <end position="1651"/>
    </location>
</feature>
<gene>
    <name evidence="13" type="ORF">Ae201684_013668</name>
</gene>
<feature type="transmembrane region" description="Helical" evidence="11">
    <location>
        <begin position="1797"/>
        <end position="1816"/>
    </location>
</feature>
<evidence type="ECO:0000256" key="11">
    <source>
        <dbReference type="SAM" id="Phobius"/>
    </source>
</evidence>
<keyword evidence="7 11" id="KW-1133">Transmembrane helix</keyword>
<feature type="transmembrane region" description="Helical" evidence="11">
    <location>
        <begin position="1709"/>
        <end position="1727"/>
    </location>
</feature>
<feature type="transmembrane region" description="Helical" evidence="11">
    <location>
        <begin position="1909"/>
        <end position="1930"/>
    </location>
</feature>
<evidence type="ECO:0000313" key="14">
    <source>
        <dbReference type="Proteomes" id="UP000481153"/>
    </source>
</evidence>
<sequence length="2243" mass="254007">MALPRAESNYFVLESDQKRSNGGLKHQTSSFRERLEHLDILGDSNYYIMGDNLNDPEVMNSLGHDQSGADITGDYNDEKSIDFCCEILLAKFGFQPGSVDNQREHALLLLANAKSRERSNAGVDHVSLLHRKLVANYVEWCQFLETEPVWYAGETNNRLTNRLHMELMLYLCIWGEAANARHMPECICYLYHQMMGLLNSDLQVDRPFPPRWYLDFVIRPIWTQCSGMQKKDSMGKHLEHTKVRNYDDFNEFFWREGCLAVPVDNVGNVLKNHGKTYYEHRSILTLVLNYYRIFHFNFMFLFILAVLQYCVTISPKGGESGFSQFGALGQVVKPYSTLDLKLALVFLVLAHAVLSVCKGLLELAQTWHLLMTKTETRPTSTLTYGSALTIRLAWNGTFVAIFLIMMFEGSSSKVHPWLDRFEFLGPVFLGPGVITLLVTAITPSVVRKTFWGKFIREGDTCYVGRNMTPPWSFRSVYIAYWLVLWLCKACVSYWVLISPLMLPSLAIYNMDLDYKTHVVSVRNIGVIFALWAPVLFVFCYDTQIYFTIFQALYGAFKGVRMHTGEYHGFHDISKAFRLIPQRFDSKVVTAYAVAQDHIPSEDGHRRSMLMARFVVVWNEVINFFREGDLLDDKEAAILQYDIAPHTGEIYEPVFLSAGKVQEAMASVLKIERKKSAGRDAELSVELLLHDCNSAVKSCFNAVLFVLETMLDTRDASILEAFDIIEQIASQNKFMQTFQTQHIHHVRDALVEFLEAVLDLPPPTTPLAHSQSTKGHPMPVVQEFVKRFNALLHAITMFCSGQQVIIEKLSSSHFCSPTNGYVTAAEGMVNLCSSETAMANATRALLLLTLDTSDAMPRCSEAKRRLGFFMKSLMMDIPQLNSVKEMRSFSVMTPFYAEGVLYSLEELNAPLDNHPIFSAVEEAGKNLTILKYLITIHTAEWENFIERIGVLNEEEARRDHPLELRLWASYRGQTLARTVQGMMLYEDAIKMLYWLEIGSAHDKTAEVKQQLLEDMVCLKFSYICACQVYGKHKAEGKAQAKDIDFLLQTYPNLRVAFVDTAKKGDATVYSSVLIKWEGNDIAEVYRYELPGDPILGEGKPENQNNALPFTRGEFLQTIDMNQQHYFEECLKMPNLLVTADQHPSGKPVSIIGMREHIFTGNASSLSKFKSWQELVFVTLSQRVLADPLYCRMHYGHPDVFDKVMCLTRGGVSKASKGINLSEDVFAGFNSTLRGGVVTHVEFMQCGKGRDVALSQISMFEGKLANGAGETTLAREAHRMGAFMDFFRLNSMYYSHTGFYFATWLTIVTAFVFMYAKVYLALTGVQEQIVFSMNMTDIIALNSDKGFDSRAFNNLDNIVNTQYYIQAGLFLTLPLIAVYFTEAGLRRGLLRFCNMMLTCGWAFFTFQVGTTTHYFDLNIVHGQAKYQATGRGFKITRETFVLLYKAYSGSHYRKAMELIGLCAIYGTYGMFAICQKTGVTENNTFGQKFCITAQGFGTQTFAIWFISVLWLISPFLFNSDGFDYEKTKVDILQWIRWMYMTKDEVDADKVNQGGWIGWWQSEVDQYNSSKPISRITVILREVRHFLVAWYVITLRFDIMALLYTFLGVLATLALFHLLSCLNGIGSTPYVRAAIYFFLVALALTIYFVLTLVVTWPTTWIAQDSFALLYGYFGMLYAINEMAHVCAFRTWSISQIGLFQQLAFFFDFMFGVIMLIPLMILSIVPFMNIIQTRMMYNEGFSQVMSDSSQYAFSIASVVGLIGGGACGWLYYVLLTLDFSGSFLAYTSNYNISVNPLGNTAYYTVYGAIIGSLISAACGYNLGRRATIFCGGFFSFVSMTLISGTSLFGGAVFLPALVIFGSAVGILLPAFCLYCYEISTKDMRPKIMLVLAVGYILGSVAASYCTHGNSLVWMWQCFWCFVVLAFLTPVIMLLPESPYWVLARHGVQEAEAALVLLRRRTDVTDELMAMKESQEYKVETKASVFKAFVGFGITVILSLSLVPLNIYVARVFVGYGRTYMLTNCLGVELVFALFSLVYIDRYTHRTVLVPTLLLVAIAVAFVAGQDHFQLFGAADQTALTVLFLVLYAIKGMGFPATLWVGFVGMFRTRGRFVSMPIYFTTFFALHLLTTYIRLESPSTRTSSSKEYVWLFALVSFSIAVLLSMLGLKNRLNGMLCTNMEMEHEKKMDDARARAPSHASTRRRTYTNRQGSRRFTNQTLSPRKTPRLHSRNNSDIETNYTSLQEASV</sequence>
<feature type="transmembrane region" description="Helical" evidence="11">
    <location>
        <begin position="2108"/>
        <end position="2128"/>
    </location>
</feature>
<feature type="transmembrane region" description="Helical" evidence="11">
    <location>
        <begin position="2042"/>
        <end position="2061"/>
    </location>
</feature>
<dbReference type="PROSITE" id="PS50850">
    <property type="entry name" value="MFS"/>
    <property type="match status" value="1"/>
</dbReference>
<dbReference type="GO" id="GO:0003843">
    <property type="term" value="F:1,3-beta-D-glucan synthase activity"/>
    <property type="evidence" value="ECO:0007669"/>
    <property type="project" value="UniProtKB-EC"/>
</dbReference>
<keyword evidence="4" id="KW-0328">Glycosyltransferase</keyword>
<dbReference type="PANTHER" id="PTHR12741:SF48">
    <property type="entry name" value="1,3-BETA-GLUCAN SYNTHASE COMPONENT FKS1-RELATED"/>
    <property type="match status" value="1"/>
</dbReference>
<feature type="transmembrane region" description="Helical" evidence="11">
    <location>
        <begin position="1823"/>
        <end position="1844"/>
    </location>
</feature>
<dbReference type="InterPro" id="IPR005828">
    <property type="entry name" value="MFS_sugar_transport-like"/>
</dbReference>
<keyword evidence="14" id="KW-1185">Reference proteome</keyword>
<feature type="region of interest" description="Disordered" evidence="10">
    <location>
        <begin position="2182"/>
        <end position="2243"/>
    </location>
</feature>
<keyword evidence="6 11" id="KW-0812">Transmembrane</keyword>
<dbReference type="Gene3D" id="1.20.1250.20">
    <property type="entry name" value="MFS general substrate transporter like domains"/>
    <property type="match status" value="1"/>
</dbReference>
<evidence type="ECO:0000256" key="5">
    <source>
        <dbReference type="ARBA" id="ARBA00022679"/>
    </source>
</evidence>
<feature type="transmembrane region" description="Helical" evidence="11">
    <location>
        <begin position="427"/>
        <end position="446"/>
    </location>
</feature>
<dbReference type="Pfam" id="PF02364">
    <property type="entry name" value="Glucan_synthase"/>
    <property type="match status" value="2"/>
</dbReference>
<feature type="domain" description="Major facilitator superfamily (MFS) profile" evidence="12">
    <location>
        <begin position="1748"/>
        <end position="2166"/>
    </location>
</feature>
<evidence type="ECO:0000256" key="3">
    <source>
        <dbReference type="ARBA" id="ARBA00012589"/>
    </source>
</evidence>
<dbReference type="Proteomes" id="UP000481153">
    <property type="component" value="Unassembled WGS sequence"/>
</dbReference>
<dbReference type="InterPro" id="IPR020846">
    <property type="entry name" value="MFS_dom"/>
</dbReference>
<comment type="caution">
    <text evidence="13">The sequence shown here is derived from an EMBL/GenBank/DDBJ whole genome shotgun (WGS) entry which is preliminary data.</text>
</comment>
<feature type="transmembrane region" description="Helical" evidence="11">
    <location>
        <begin position="1493"/>
        <end position="1515"/>
    </location>
</feature>
<feature type="transmembrane region" description="Helical" evidence="11">
    <location>
        <begin position="1386"/>
        <end position="1406"/>
    </location>
</feature>
<dbReference type="GO" id="GO:0022857">
    <property type="term" value="F:transmembrane transporter activity"/>
    <property type="evidence" value="ECO:0007669"/>
    <property type="project" value="InterPro"/>
</dbReference>
<reference evidence="13 14" key="1">
    <citation type="submission" date="2019-07" db="EMBL/GenBank/DDBJ databases">
        <title>Genomics analysis of Aphanomyces spp. identifies a new class of oomycete effector associated with host adaptation.</title>
        <authorList>
            <person name="Gaulin E."/>
        </authorList>
    </citation>
    <scope>NUCLEOTIDE SEQUENCE [LARGE SCALE GENOMIC DNA]</scope>
    <source>
        <strain evidence="13 14">ATCC 201684</strain>
    </source>
</reference>
<evidence type="ECO:0000256" key="8">
    <source>
        <dbReference type="ARBA" id="ARBA00023136"/>
    </source>
</evidence>
<feature type="transmembrane region" description="Helical" evidence="11">
    <location>
        <begin position="1747"/>
        <end position="1770"/>
    </location>
</feature>
<feature type="compositionally biased region" description="Polar residues" evidence="10">
    <location>
        <begin position="2226"/>
        <end position="2243"/>
    </location>
</feature>
<feature type="transmembrane region" description="Helical" evidence="11">
    <location>
        <begin position="2073"/>
        <end position="2096"/>
    </location>
</feature>
<dbReference type="VEuPathDB" id="FungiDB:AeMF1_011909"/>
<feature type="compositionally biased region" description="Polar residues" evidence="10">
    <location>
        <begin position="2202"/>
        <end position="2217"/>
    </location>
</feature>
<feature type="transmembrane region" description="Helical" evidence="11">
    <location>
        <begin position="477"/>
        <end position="497"/>
    </location>
</feature>
<organism evidence="13 14">
    <name type="scientific">Aphanomyces euteiches</name>
    <dbReference type="NCBI Taxonomy" id="100861"/>
    <lineage>
        <taxon>Eukaryota</taxon>
        <taxon>Sar</taxon>
        <taxon>Stramenopiles</taxon>
        <taxon>Oomycota</taxon>
        <taxon>Saprolegniomycetes</taxon>
        <taxon>Saprolegniales</taxon>
        <taxon>Verrucalvaceae</taxon>
        <taxon>Aphanomyces</taxon>
    </lineage>
</organism>
<dbReference type="InterPro" id="IPR036259">
    <property type="entry name" value="MFS_trans_sf"/>
</dbReference>
<evidence type="ECO:0000313" key="13">
    <source>
        <dbReference type="EMBL" id="KAF0728711.1"/>
    </source>
</evidence>
<feature type="transmembrane region" description="Helical" evidence="11">
    <location>
        <begin position="1983"/>
        <end position="2004"/>
    </location>
</feature>
<dbReference type="Pfam" id="PF00083">
    <property type="entry name" value="Sugar_tr"/>
    <property type="match status" value="1"/>
</dbReference>
<evidence type="ECO:0000256" key="2">
    <source>
        <dbReference type="ARBA" id="ARBA00009040"/>
    </source>
</evidence>
<dbReference type="InterPro" id="IPR003440">
    <property type="entry name" value="Glyco_trans_48_dom"/>
</dbReference>
<name>A0A6G0WN25_9STRA</name>
<dbReference type="PANTHER" id="PTHR12741">
    <property type="entry name" value="LYST-INTERACTING PROTEIN LIP5 DOPAMINE RESPONSIVE PROTEIN DRG-1"/>
    <property type="match status" value="1"/>
</dbReference>
<comment type="similarity">
    <text evidence="2">Belongs to the glycosyltransferase 48 family.</text>
</comment>
<feature type="transmembrane region" description="Helical" evidence="11">
    <location>
        <begin position="1884"/>
        <end position="1903"/>
    </location>
</feature>
<evidence type="ECO:0000259" key="12">
    <source>
        <dbReference type="PROSITE" id="PS50850"/>
    </source>
</evidence>
<proteinExistence type="inferred from homology"/>
<feature type="transmembrane region" description="Helical" evidence="11">
    <location>
        <begin position="342"/>
        <end position="361"/>
    </location>
</feature>
<comment type="catalytic activity">
    <reaction evidence="9">
        <text>[(1-&gt;3)-beta-D-glucosyl](n) + UDP-alpha-D-glucose = [(1-&gt;3)-beta-D-glucosyl](n+1) + UDP + H(+)</text>
        <dbReference type="Rhea" id="RHEA:21476"/>
        <dbReference type="Rhea" id="RHEA-COMP:11146"/>
        <dbReference type="Rhea" id="RHEA-COMP:14303"/>
        <dbReference type="ChEBI" id="CHEBI:15378"/>
        <dbReference type="ChEBI" id="CHEBI:37671"/>
        <dbReference type="ChEBI" id="CHEBI:58223"/>
        <dbReference type="ChEBI" id="CHEBI:58885"/>
        <dbReference type="EC" id="2.4.1.34"/>
    </reaction>
</comment>
<feature type="transmembrane region" description="Helical" evidence="11">
    <location>
        <begin position="1596"/>
        <end position="1619"/>
    </location>
</feature>
<dbReference type="InterPro" id="IPR026899">
    <property type="entry name" value="FKS1-like_dom1"/>
</dbReference>
<feature type="transmembrane region" description="Helical" evidence="11">
    <location>
        <begin position="2143"/>
        <end position="2163"/>
    </location>
</feature>
<evidence type="ECO:0000256" key="1">
    <source>
        <dbReference type="ARBA" id="ARBA00004141"/>
    </source>
</evidence>
<dbReference type="Pfam" id="PF14288">
    <property type="entry name" value="FKS1_dom1"/>
    <property type="match status" value="1"/>
</dbReference>
<feature type="transmembrane region" description="Helical" evidence="11">
    <location>
        <begin position="2016"/>
        <end position="2035"/>
    </location>
</feature>
<keyword evidence="8 11" id="KW-0472">Membrane</keyword>
<evidence type="ECO:0000256" key="4">
    <source>
        <dbReference type="ARBA" id="ARBA00022676"/>
    </source>
</evidence>
<dbReference type="GO" id="GO:0000148">
    <property type="term" value="C:1,3-beta-D-glucan synthase complex"/>
    <property type="evidence" value="ECO:0007669"/>
    <property type="project" value="InterPro"/>
</dbReference>
<evidence type="ECO:0000256" key="6">
    <source>
        <dbReference type="ARBA" id="ARBA00022692"/>
    </source>
</evidence>
<evidence type="ECO:0000256" key="7">
    <source>
        <dbReference type="ARBA" id="ARBA00022989"/>
    </source>
</evidence>
<dbReference type="GO" id="GO:0006075">
    <property type="term" value="P:(1-&gt;3)-beta-D-glucan biosynthetic process"/>
    <property type="evidence" value="ECO:0007669"/>
    <property type="project" value="InterPro"/>
</dbReference>
<evidence type="ECO:0000256" key="9">
    <source>
        <dbReference type="ARBA" id="ARBA00047777"/>
    </source>
</evidence>
<feature type="transmembrane region" description="Helical" evidence="11">
    <location>
        <begin position="382"/>
        <end position="407"/>
    </location>
</feature>
<keyword evidence="5" id="KW-0808">Transferase</keyword>
<feature type="transmembrane region" description="Helical" evidence="11">
    <location>
        <begin position="1361"/>
        <end position="1379"/>
    </location>
</feature>
<dbReference type="GO" id="GO:0005886">
    <property type="term" value="C:plasma membrane"/>
    <property type="evidence" value="ECO:0007669"/>
    <property type="project" value="TreeGrafter"/>
</dbReference>
<feature type="transmembrane region" description="Helical" evidence="11">
    <location>
        <begin position="1850"/>
        <end position="1872"/>
    </location>
</feature>
<dbReference type="EMBL" id="VJMJ01000175">
    <property type="protein sequence ID" value="KAF0728711.1"/>
    <property type="molecule type" value="Genomic_DNA"/>
</dbReference>
<evidence type="ECO:0000256" key="10">
    <source>
        <dbReference type="SAM" id="MobiDB-lite"/>
    </source>
</evidence>
<accession>A0A6G0WN25</accession>
<protein>
    <recommendedName>
        <fullName evidence="3">1,3-beta-glucan synthase</fullName>
        <ecNumber evidence="3">2.4.1.34</ecNumber>
    </recommendedName>
</protein>
<dbReference type="SMART" id="SM01205">
    <property type="entry name" value="FKS1_dom1"/>
    <property type="match status" value="1"/>
</dbReference>